<sequence length="52" mass="5931">MRLRDLGGLNPVRSYKHVFTVTQALRSHVTISERRKKQRPSRGGEAQRGVLS</sequence>
<accession>A0A9I9CWY4</accession>
<name>A0A9I9CWY4_CUCME</name>
<protein>
    <submittedName>
        <fullName evidence="2">Uncharacterized protein</fullName>
    </submittedName>
</protein>
<dbReference type="Gramene" id="MELO3C009732.2.1">
    <property type="protein sequence ID" value="MELO3C009732.2.1"/>
    <property type="gene ID" value="MELO3C009732.2"/>
</dbReference>
<evidence type="ECO:0000313" key="2">
    <source>
        <dbReference type="EnsemblPlants" id="MELO3C009732.2.1"/>
    </source>
</evidence>
<dbReference type="EnsemblPlants" id="MELO3C009732.2.1">
    <property type="protein sequence ID" value="MELO3C009732.2.1"/>
    <property type="gene ID" value="MELO3C009732.2"/>
</dbReference>
<feature type="region of interest" description="Disordered" evidence="1">
    <location>
        <begin position="30"/>
        <end position="52"/>
    </location>
</feature>
<evidence type="ECO:0000256" key="1">
    <source>
        <dbReference type="SAM" id="MobiDB-lite"/>
    </source>
</evidence>
<organism evidence="2">
    <name type="scientific">Cucumis melo</name>
    <name type="common">Muskmelon</name>
    <dbReference type="NCBI Taxonomy" id="3656"/>
    <lineage>
        <taxon>Eukaryota</taxon>
        <taxon>Viridiplantae</taxon>
        <taxon>Streptophyta</taxon>
        <taxon>Embryophyta</taxon>
        <taxon>Tracheophyta</taxon>
        <taxon>Spermatophyta</taxon>
        <taxon>Magnoliopsida</taxon>
        <taxon>eudicotyledons</taxon>
        <taxon>Gunneridae</taxon>
        <taxon>Pentapetalae</taxon>
        <taxon>rosids</taxon>
        <taxon>fabids</taxon>
        <taxon>Cucurbitales</taxon>
        <taxon>Cucurbitaceae</taxon>
        <taxon>Benincaseae</taxon>
        <taxon>Cucumis</taxon>
    </lineage>
</organism>
<reference evidence="2" key="1">
    <citation type="submission" date="2023-03" db="UniProtKB">
        <authorList>
            <consortium name="EnsemblPlants"/>
        </authorList>
    </citation>
    <scope>IDENTIFICATION</scope>
</reference>
<proteinExistence type="predicted"/>
<dbReference type="AlphaFoldDB" id="A0A9I9CWY4"/>